<dbReference type="Proteomes" id="UP001367508">
    <property type="component" value="Unassembled WGS sequence"/>
</dbReference>
<keyword evidence="2" id="KW-1185">Reference proteome</keyword>
<organism evidence="1 2">
    <name type="scientific">Canavalia gladiata</name>
    <name type="common">Sword bean</name>
    <name type="synonym">Dolichos gladiatus</name>
    <dbReference type="NCBI Taxonomy" id="3824"/>
    <lineage>
        <taxon>Eukaryota</taxon>
        <taxon>Viridiplantae</taxon>
        <taxon>Streptophyta</taxon>
        <taxon>Embryophyta</taxon>
        <taxon>Tracheophyta</taxon>
        <taxon>Spermatophyta</taxon>
        <taxon>Magnoliopsida</taxon>
        <taxon>eudicotyledons</taxon>
        <taxon>Gunneridae</taxon>
        <taxon>Pentapetalae</taxon>
        <taxon>rosids</taxon>
        <taxon>fabids</taxon>
        <taxon>Fabales</taxon>
        <taxon>Fabaceae</taxon>
        <taxon>Papilionoideae</taxon>
        <taxon>50 kb inversion clade</taxon>
        <taxon>NPAAA clade</taxon>
        <taxon>indigoferoid/millettioid clade</taxon>
        <taxon>Phaseoleae</taxon>
        <taxon>Canavalia</taxon>
    </lineage>
</organism>
<proteinExistence type="predicted"/>
<dbReference type="AlphaFoldDB" id="A0AAN9JVW0"/>
<evidence type="ECO:0000313" key="2">
    <source>
        <dbReference type="Proteomes" id="UP001367508"/>
    </source>
</evidence>
<comment type="caution">
    <text evidence="1">The sequence shown here is derived from an EMBL/GenBank/DDBJ whole genome shotgun (WGS) entry which is preliminary data.</text>
</comment>
<protein>
    <submittedName>
        <fullName evidence="1">Uncharacterized protein</fullName>
    </submittedName>
</protein>
<gene>
    <name evidence="1" type="ORF">VNO77_43104</name>
</gene>
<reference evidence="1 2" key="1">
    <citation type="submission" date="2024-01" db="EMBL/GenBank/DDBJ databases">
        <title>The genomes of 5 underutilized Papilionoideae crops provide insights into root nodulation and disease resistanc.</title>
        <authorList>
            <person name="Jiang F."/>
        </authorList>
    </citation>
    <scope>NUCLEOTIDE SEQUENCE [LARGE SCALE GENOMIC DNA]</scope>
    <source>
        <strain evidence="1">LVBAO_FW01</strain>
        <tissue evidence="1">Leaves</tissue>
    </source>
</reference>
<evidence type="ECO:0000313" key="1">
    <source>
        <dbReference type="EMBL" id="KAK7305203.1"/>
    </source>
</evidence>
<accession>A0AAN9JVW0</accession>
<name>A0AAN9JVW0_CANGL</name>
<sequence>MEELEKCSAMNGDDNESNDVAVLSVEQYLEASSRDLYVLQVYKHGKSLPVEVDGRDLWIKWKPPSKGWLN</sequence>
<dbReference type="EMBL" id="JAYMYQ010000011">
    <property type="protein sequence ID" value="KAK7305203.1"/>
    <property type="molecule type" value="Genomic_DNA"/>
</dbReference>